<keyword evidence="1" id="KW-0812">Transmembrane</keyword>
<dbReference type="Proteomes" id="UP000770785">
    <property type="component" value="Unassembled WGS sequence"/>
</dbReference>
<sequence>MNRTVTLICYAIAAVTVAGLALYNVVRQPALNGHWHVDQATASGFFNQVATIDIGADDVVLINDVLEEGTFIGGPIDRLRNHIILFPTCLSFNMTYEWQGETLLFTETGHDYGKLEASATAYRCNESCCNAQQDFFSLTDLKVDLPIDESIVRERVEKGPWDSGLLSFYVGYNARSDNHIILVNGQPLDDVANLLTELERGLIKLPEDDRSAEPIMMYADKDTPATLLSEIAELVSTRGTTRPLLRAYRTQNLTRPLRLGFGEMSLVAED</sequence>
<reference evidence="2 3" key="1">
    <citation type="submission" date="2020-03" db="EMBL/GenBank/DDBJ databases">
        <title>Genomic Encyclopedia of Type Strains, Phase IV (KMG-IV): sequencing the most valuable type-strain genomes for metagenomic binning, comparative biology and taxonomic classification.</title>
        <authorList>
            <person name="Goeker M."/>
        </authorList>
    </citation>
    <scope>NUCLEOTIDE SEQUENCE [LARGE SCALE GENOMIC DNA]</scope>
    <source>
        <strain evidence="2 3">DSM 105096</strain>
    </source>
</reference>
<evidence type="ECO:0000256" key="1">
    <source>
        <dbReference type="SAM" id="Phobius"/>
    </source>
</evidence>
<accession>A0ABX0XD01</accession>
<dbReference type="EMBL" id="JAATJH010000003">
    <property type="protein sequence ID" value="NJC26811.1"/>
    <property type="molecule type" value="Genomic_DNA"/>
</dbReference>
<protein>
    <submittedName>
        <fullName evidence="2">Uncharacterized protein</fullName>
    </submittedName>
</protein>
<name>A0ABX0XD01_9BACT</name>
<evidence type="ECO:0000313" key="3">
    <source>
        <dbReference type="Proteomes" id="UP000770785"/>
    </source>
</evidence>
<evidence type="ECO:0000313" key="2">
    <source>
        <dbReference type="EMBL" id="NJC26811.1"/>
    </source>
</evidence>
<feature type="transmembrane region" description="Helical" evidence="1">
    <location>
        <begin position="7"/>
        <end position="26"/>
    </location>
</feature>
<keyword evidence="1" id="KW-0472">Membrane</keyword>
<comment type="caution">
    <text evidence="2">The sequence shown here is derived from an EMBL/GenBank/DDBJ whole genome shotgun (WGS) entry which is preliminary data.</text>
</comment>
<proteinExistence type="predicted"/>
<keyword evidence="1" id="KW-1133">Transmembrane helix</keyword>
<dbReference type="RefSeq" id="WP_168037570.1">
    <property type="nucleotide sequence ID" value="NZ_JAATJH010000003.1"/>
</dbReference>
<organism evidence="2 3">
    <name type="scientific">Neolewinella antarctica</name>
    <dbReference type="NCBI Taxonomy" id="442734"/>
    <lineage>
        <taxon>Bacteria</taxon>
        <taxon>Pseudomonadati</taxon>
        <taxon>Bacteroidota</taxon>
        <taxon>Saprospiria</taxon>
        <taxon>Saprospirales</taxon>
        <taxon>Lewinellaceae</taxon>
        <taxon>Neolewinella</taxon>
    </lineage>
</organism>
<gene>
    <name evidence="2" type="ORF">GGR27_002321</name>
</gene>
<keyword evidence="3" id="KW-1185">Reference proteome</keyword>